<dbReference type="Gene3D" id="3.90.25.10">
    <property type="entry name" value="UDP-galactose 4-epimerase, domain 1"/>
    <property type="match status" value="1"/>
</dbReference>
<dbReference type="Gene3D" id="3.40.50.720">
    <property type="entry name" value="NAD(P)-binding Rossmann-like Domain"/>
    <property type="match status" value="1"/>
</dbReference>
<dbReference type="SUPFAM" id="SSF51735">
    <property type="entry name" value="NAD(P)-binding Rossmann-fold domains"/>
    <property type="match status" value="1"/>
</dbReference>
<keyword evidence="3" id="KW-1185">Reference proteome</keyword>
<protein>
    <submittedName>
        <fullName evidence="2">CDP-glucose 4,6-dehydratase</fullName>
    </submittedName>
</protein>
<proteinExistence type="predicted"/>
<dbReference type="AlphaFoldDB" id="A0A0M6WK84"/>
<sequence length="357" mass="40251">MKWLEYYKGKTVLVTGHTGFKGSWLCVMLEMAGAKVVGYALPPEKDAVLFDCSGAAERMVSVEGDIRDRAHLQEVFHTYQPQVVFHLAAQPIVRTSYEQPVYTYETNVMGTVNLLECVRNTPGVQSVLNVTTDKVYENKEWEWGYRENDPLDGFDPYSNSKSCSELVTHSYRKSFLDEKGIAVSTARAGNVIGGGDFSRDRIIPDCVRSALQGEEIIIRNPYSIRPFQHVLEPLAAYMQIAAAQAIEHEKAGYYNVGPEESDCVTVGTLASLFCKAWGDGLKWKNVCEDGPHEAKFLKLDCSHIKYALDWKPCWDIRTAIEKTVEWTRVYAAHGDIRACMETQINEFLEMTSEKGQM</sequence>
<dbReference type="STRING" id="301302.ERS852420_03344"/>
<dbReference type="EMBL" id="CVRR01000014">
    <property type="protein sequence ID" value="CRL36858.1"/>
    <property type="molecule type" value="Genomic_DNA"/>
</dbReference>
<accession>A0A0M6WK84</accession>
<gene>
    <name evidence="2" type="ORF">M72_27271</name>
</gene>
<evidence type="ECO:0000313" key="3">
    <source>
        <dbReference type="Proteomes" id="UP000049979"/>
    </source>
</evidence>
<dbReference type="PANTHER" id="PTHR43000">
    <property type="entry name" value="DTDP-D-GLUCOSE 4,6-DEHYDRATASE-RELATED"/>
    <property type="match status" value="1"/>
</dbReference>
<reference evidence="3" key="1">
    <citation type="submission" date="2015-05" db="EMBL/GenBank/DDBJ databases">
        <authorList>
            <consortium name="Pathogen Informatics"/>
        </authorList>
    </citation>
    <scope>NUCLEOTIDE SEQUENCE [LARGE SCALE GENOMIC DNA]</scope>
    <source>
        <strain evidence="3">M72</strain>
    </source>
</reference>
<dbReference type="NCBIfam" id="TIGR02622">
    <property type="entry name" value="CDP_4_6_dhtase"/>
    <property type="match status" value="1"/>
</dbReference>
<dbReference type="InterPro" id="IPR036291">
    <property type="entry name" value="NAD(P)-bd_dom_sf"/>
</dbReference>
<name>A0A0M6WK84_9FIRM</name>
<evidence type="ECO:0000259" key="1">
    <source>
        <dbReference type="Pfam" id="PF16363"/>
    </source>
</evidence>
<dbReference type="CDD" id="cd05252">
    <property type="entry name" value="CDP_GD_SDR_e"/>
    <property type="match status" value="1"/>
</dbReference>
<evidence type="ECO:0000313" key="2">
    <source>
        <dbReference type="EMBL" id="CRL36858.1"/>
    </source>
</evidence>
<dbReference type="InterPro" id="IPR013445">
    <property type="entry name" value="CDP_4_6_deHydtase"/>
</dbReference>
<dbReference type="Proteomes" id="UP000049979">
    <property type="component" value="Unassembled WGS sequence"/>
</dbReference>
<organism evidence="2 3">
    <name type="scientific">Roseburia faecis</name>
    <dbReference type="NCBI Taxonomy" id="301302"/>
    <lineage>
        <taxon>Bacteria</taxon>
        <taxon>Bacillati</taxon>
        <taxon>Bacillota</taxon>
        <taxon>Clostridia</taxon>
        <taxon>Lachnospirales</taxon>
        <taxon>Lachnospiraceae</taxon>
        <taxon>Roseburia</taxon>
    </lineage>
</organism>
<dbReference type="Pfam" id="PF16363">
    <property type="entry name" value="GDP_Man_Dehyd"/>
    <property type="match status" value="1"/>
</dbReference>
<feature type="domain" description="NAD(P)-binding" evidence="1">
    <location>
        <begin position="13"/>
        <end position="323"/>
    </location>
</feature>
<dbReference type="RefSeq" id="WP_176694769.1">
    <property type="nucleotide sequence ID" value="NZ_CP173697.1"/>
</dbReference>
<dbReference type="InterPro" id="IPR016040">
    <property type="entry name" value="NAD(P)-bd_dom"/>
</dbReference>